<dbReference type="OMA" id="YARMMGE"/>
<evidence type="ECO:0000313" key="2">
    <source>
        <dbReference type="EMBL" id="OOF99370.1"/>
    </source>
</evidence>
<protein>
    <recommendedName>
        <fullName evidence="1">DUF3669 domain-containing protein</fullName>
    </recommendedName>
</protein>
<dbReference type="PANTHER" id="PTHR40780">
    <property type="entry name" value="DUF3669 DOMAIN-CONTAINING PROTEIN"/>
    <property type="match status" value="1"/>
</dbReference>
<dbReference type="Pfam" id="PF12417">
    <property type="entry name" value="DUF3669"/>
    <property type="match status" value="1"/>
</dbReference>
<organism evidence="2 3">
    <name type="scientific">Aspergillus carbonarius (strain ITEM 5010)</name>
    <dbReference type="NCBI Taxonomy" id="602072"/>
    <lineage>
        <taxon>Eukaryota</taxon>
        <taxon>Fungi</taxon>
        <taxon>Dikarya</taxon>
        <taxon>Ascomycota</taxon>
        <taxon>Pezizomycotina</taxon>
        <taxon>Eurotiomycetes</taxon>
        <taxon>Eurotiomycetidae</taxon>
        <taxon>Eurotiales</taxon>
        <taxon>Aspergillaceae</taxon>
        <taxon>Aspergillus</taxon>
        <taxon>Aspergillus subgen. Circumdati</taxon>
    </lineage>
</organism>
<dbReference type="AlphaFoldDB" id="A0A1R3RY37"/>
<accession>A0A1R3RY37</accession>
<reference evidence="3" key="1">
    <citation type="journal article" date="2017" name="Genome Biol.">
        <title>Comparative genomics reveals high biological diversity and specific adaptations in the industrially and medically important fungal genus Aspergillus.</title>
        <authorList>
            <person name="de Vries R.P."/>
            <person name="Riley R."/>
            <person name="Wiebenga A."/>
            <person name="Aguilar-Osorio G."/>
            <person name="Amillis S."/>
            <person name="Uchima C.A."/>
            <person name="Anderluh G."/>
            <person name="Asadollahi M."/>
            <person name="Askin M."/>
            <person name="Barry K."/>
            <person name="Battaglia E."/>
            <person name="Bayram O."/>
            <person name="Benocci T."/>
            <person name="Braus-Stromeyer S.A."/>
            <person name="Caldana C."/>
            <person name="Canovas D."/>
            <person name="Cerqueira G.C."/>
            <person name="Chen F."/>
            <person name="Chen W."/>
            <person name="Choi C."/>
            <person name="Clum A."/>
            <person name="Dos Santos R.A."/>
            <person name="Damasio A.R."/>
            <person name="Diallinas G."/>
            <person name="Emri T."/>
            <person name="Fekete E."/>
            <person name="Flipphi M."/>
            <person name="Freyberg S."/>
            <person name="Gallo A."/>
            <person name="Gournas C."/>
            <person name="Habgood R."/>
            <person name="Hainaut M."/>
            <person name="Harispe M.L."/>
            <person name="Henrissat B."/>
            <person name="Hilden K.S."/>
            <person name="Hope R."/>
            <person name="Hossain A."/>
            <person name="Karabika E."/>
            <person name="Karaffa L."/>
            <person name="Karanyi Z."/>
            <person name="Krasevec N."/>
            <person name="Kuo A."/>
            <person name="Kusch H."/>
            <person name="LaButti K."/>
            <person name="Lagendijk E.L."/>
            <person name="Lapidus A."/>
            <person name="Levasseur A."/>
            <person name="Lindquist E."/>
            <person name="Lipzen A."/>
            <person name="Logrieco A.F."/>
            <person name="MacCabe A."/>
            <person name="Maekelae M.R."/>
            <person name="Malavazi I."/>
            <person name="Melin P."/>
            <person name="Meyer V."/>
            <person name="Mielnichuk N."/>
            <person name="Miskei M."/>
            <person name="Molnar A.P."/>
            <person name="Mule G."/>
            <person name="Ngan C.Y."/>
            <person name="Orejas M."/>
            <person name="Orosz E."/>
            <person name="Ouedraogo J.P."/>
            <person name="Overkamp K.M."/>
            <person name="Park H.-S."/>
            <person name="Perrone G."/>
            <person name="Piumi F."/>
            <person name="Punt P.J."/>
            <person name="Ram A.F."/>
            <person name="Ramon A."/>
            <person name="Rauscher S."/>
            <person name="Record E."/>
            <person name="Riano-Pachon D.M."/>
            <person name="Robert V."/>
            <person name="Roehrig J."/>
            <person name="Ruller R."/>
            <person name="Salamov A."/>
            <person name="Salih N.S."/>
            <person name="Samson R.A."/>
            <person name="Sandor E."/>
            <person name="Sanguinetti M."/>
            <person name="Schuetze T."/>
            <person name="Sepcic K."/>
            <person name="Shelest E."/>
            <person name="Sherlock G."/>
            <person name="Sophianopoulou V."/>
            <person name="Squina F.M."/>
            <person name="Sun H."/>
            <person name="Susca A."/>
            <person name="Todd R.B."/>
            <person name="Tsang A."/>
            <person name="Unkles S.E."/>
            <person name="van de Wiele N."/>
            <person name="van Rossen-Uffink D."/>
            <person name="Oliveira J.V."/>
            <person name="Vesth T.C."/>
            <person name="Visser J."/>
            <person name="Yu J.-H."/>
            <person name="Zhou M."/>
            <person name="Andersen M.R."/>
            <person name="Archer D.B."/>
            <person name="Baker S.E."/>
            <person name="Benoit I."/>
            <person name="Brakhage A.A."/>
            <person name="Braus G.H."/>
            <person name="Fischer R."/>
            <person name="Frisvad J.C."/>
            <person name="Goldman G.H."/>
            <person name="Houbraken J."/>
            <person name="Oakley B."/>
            <person name="Pocsi I."/>
            <person name="Scazzocchio C."/>
            <person name="Seiboth B."/>
            <person name="vanKuyk P.A."/>
            <person name="Wortman J."/>
            <person name="Dyer P.S."/>
            <person name="Grigoriev I.V."/>
        </authorList>
    </citation>
    <scope>NUCLEOTIDE SEQUENCE [LARGE SCALE GENOMIC DNA]</scope>
    <source>
        <strain evidence="3">ITEM 5010</strain>
    </source>
</reference>
<dbReference type="STRING" id="602072.A0A1R3RY37"/>
<evidence type="ECO:0000313" key="3">
    <source>
        <dbReference type="Proteomes" id="UP000188318"/>
    </source>
</evidence>
<sequence length="371" mass="43127">MYTIPKIGRSQRDVSLYTSPDPSTISLLFIFPIQVPQMNNHQTTMKYRCIGAGFCGTVWALPEDHLAFKREDGGPDRSLANDYTMHQRVYDSFSQLSDFKNQESNTSQMKISPQVQIPKCHRFMTPSDPWWMANLSLFPSQYSPCNVIVSERIPAFSEMTRELLVERYCSPKIETEILKSSTNKDCLIRPYLGRRRTQRTEIHRPSRFAVFSLRNYPLHEDQMEDIGISTQDMQRYARMMGEALATLHWLGEVDGNDIEFVLAPPPSCEGYGTEMIVNALGEHTMWMLDFDLCRSMSMDQAGVEQAVTAFWRNDPFYPRPQSKLWNEYREQYLRTSEWVIRCSDTDAGERLYLARRFVELIEKDKIIVDGI</sequence>
<dbReference type="Proteomes" id="UP000188318">
    <property type="component" value="Unassembled WGS sequence"/>
</dbReference>
<feature type="domain" description="DUF3669" evidence="1">
    <location>
        <begin position="285"/>
        <end position="341"/>
    </location>
</feature>
<dbReference type="InterPro" id="IPR022137">
    <property type="entry name" value="Znf_prot_DUF3669"/>
</dbReference>
<keyword evidence="3" id="KW-1185">Reference proteome</keyword>
<dbReference type="PANTHER" id="PTHR40780:SF3">
    <property type="entry name" value="DUF3669 DOMAIN-CONTAINING PROTEIN"/>
    <property type="match status" value="1"/>
</dbReference>
<gene>
    <name evidence="2" type="ORF">ASPCADRAFT_160129</name>
</gene>
<evidence type="ECO:0000259" key="1">
    <source>
        <dbReference type="Pfam" id="PF12417"/>
    </source>
</evidence>
<dbReference type="VEuPathDB" id="FungiDB:ASPCADRAFT_160129"/>
<name>A0A1R3RY37_ASPC5</name>
<dbReference type="EMBL" id="KV907494">
    <property type="protein sequence ID" value="OOF99370.1"/>
    <property type="molecule type" value="Genomic_DNA"/>
</dbReference>
<dbReference type="OrthoDB" id="2993351at2759"/>
<proteinExistence type="predicted"/>